<feature type="transmembrane region" description="Helical" evidence="2">
    <location>
        <begin position="21"/>
        <end position="43"/>
    </location>
</feature>
<keyword evidence="2" id="KW-0812">Transmembrane</keyword>
<organism evidence="4 5">
    <name type="scientific">Pinibacter aurantiacus</name>
    <dbReference type="NCBI Taxonomy" id="2851599"/>
    <lineage>
        <taxon>Bacteria</taxon>
        <taxon>Pseudomonadati</taxon>
        <taxon>Bacteroidota</taxon>
        <taxon>Chitinophagia</taxon>
        <taxon>Chitinophagales</taxon>
        <taxon>Chitinophagaceae</taxon>
        <taxon>Pinibacter</taxon>
    </lineage>
</organism>
<keyword evidence="2" id="KW-0472">Membrane</keyword>
<proteinExistence type="predicted"/>
<dbReference type="InterPro" id="IPR022187">
    <property type="entry name" value="Conjug_transposon_TraM"/>
</dbReference>
<accession>A0A9E2S7I7</accession>
<feature type="compositionally biased region" description="Polar residues" evidence="1">
    <location>
        <begin position="170"/>
        <end position="187"/>
    </location>
</feature>
<evidence type="ECO:0000256" key="2">
    <source>
        <dbReference type="SAM" id="Phobius"/>
    </source>
</evidence>
<evidence type="ECO:0000313" key="5">
    <source>
        <dbReference type="Proteomes" id="UP000812270"/>
    </source>
</evidence>
<feature type="region of interest" description="Disordered" evidence="1">
    <location>
        <begin position="164"/>
        <end position="187"/>
    </location>
</feature>
<evidence type="ECO:0000256" key="1">
    <source>
        <dbReference type="SAM" id="MobiDB-lite"/>
    </source>
</evidence>
<dbReference type="InterPro" id="IPR055407">
    <property type="entry name" value="TraM_C"/>
</dbReference>
<protein>
    <submittedName>
        <fullName evidence="4">Conjugative transposon protein TraM</fullName>
    </submittedName>
</protein>
<dbReference type="Pfam" id="PF12508">
    <property type="entry name" value="Transposon_TraM"/>
    <property type="match status" value="1"/>
</dbReference>
<dbReference type="AlphaFoldDB" id="A0A9E2S7I7"/>
<sequence>MIHPSNSKAGYTPKFLRQRKFLVLVPLFVLPLISFLFWSTGLIGSKIENEHSSVKSNGLNTTLPGAPSMKDSSWSKLNFYEAADKEAAKRASLAKSDPYYKLAPMEIVEPTDTNLLPVSTKSKSGNNPYNTSALQYSSVATTSKDPNELKVYQKLDALNKALQEERPSPGQRSIDLQSSQNGISTNDNDITRLESMMQQLQSTGNTTNPEMDQINGMLEKILDIQHPERVKNTLLENSIKNKEQVFPVEANSNELPVTMLQSRNSAGKTEPKSVVTGSSVKFYSLDEVDNNDATNGAGNAIKAMIPEEQVLVSGSTIKLQLVEEVYINGVLVPKGQSIYGEVGLQNERLKIEIHSICRGSSILPVKLSVYDLDGMEGIYMPGAIGRDVAKQSTDQAIQSMGISSLDPSIGAQAASAGIQAAKSLIGKKVKQVRVSVRAGYQVLLLDKTSGN</sequence>
<feature type="domain" description="Conjugative transposon TraM C-terminal" evidence="3">
    <location>
        <begin position="301"/>
        <end position="444"/>
    </location>
</feature>
<name>A0A9E2S7I7_9BACT</name>
<evidence type="ECO:0000259" key="3">
    <source>
        <dbReference type="Pfam" id="PF12508"/>
    </source>
</evidence>
<dbReference type="NCBIfam" id="TIGR03779">
    <property type="entry name" value="Bac_Flav_CT_M"/>
    <property type="match status" value="1"/>
</dbReference>
<keyword evidence="5" id="KW-1185">Reference proteome</keyword>
<dbReference type="EMBL" id="JAHSPG010000004">
    <property type="protein sequence ID" value="MBV4357311.1"/>
    <property type="molecule type" value="Genomic_DNA"/>
</dbReference>
<comment type="caution">
    <text evidence="4">The sequence shown here is derived from an EMBL/GenBank/DDBJ whole genome shotgun (WGS) entry which is preliminary data.</text>
</comment>
<reference evidence="4" key="1">
    <citation type="submission" date="2021-06" db="EMBL/GenBank/DDBJ databases">
        <authorList>
            <person name="Huq M.A."/>
        </authorList>
    </citation>
    <scope>NUCLEOTIDE SEQUENCE</scope>
    <source>
        <strain evidence="4">MAH-26</strain>
    </source>
</reference>
<gene>
    <name evidence="4" type="primary">traM</name>
    <name evidence="4" type="ORF">KTO63_09150</name>
</gene>
<keyword evidence="2" id="KW-1133">Transmembrane helix</keyword>
<dbReference type="Proteomes" id="UP000812270">
    <property type="component" value="Unassembled WGS sequence"/>
</dbReference>
<evidence type="ECO:0000313" key="4">
    <source>
        <dbReference type="EMBL" id="MBV4357311.1"/>
    </source>
</evidence>
<dbReference type="RefSeq" id="WP_217790955.1">
    <property type="nucleotide sequence ID" value="NZ_JAHSPG010000004.1"/>
</dbReference>